<evidence type="ECO:0000313" key="2">
    <source>
        <dbReference type="EMBL" id="OOQ49017.1"/>
    </source>
</evidence>
<feature type="compositionally biased region" description="Basic and acidic residues" evidence="1">
    <location>
        <begin position="69"/>
        <end position="80"/>
    </location>
</feature>
<keyword evidence="3" id="KW-1185">Reference proteome</keyword>
<name>A0ABX3LEX2_STRAT</name>
<reference evidence="2 3" key="1">
    <citation type="submission" date="2015-07" db="EMBL/GenBank/DDBJ databases">
        <title>Draft Genome Sequence of Streptomyces antibioticus, IMRU 3720 reveals insights in the evolution of actinomycin biosynthetic gene clusters in Streptomyces.</title>
        <authorList>
            <person name="Crnovcic I."/>
            <person name="Ruckert C."/>
            <person name="Kalinowksi J."/>
            <person name="Keller U."/>
        </authorList>
    </citation>
    <scope>NUCLEOTIDE SEQUENCE [LARGE SCALE GENOMIC DNA]</scope>
    <source>
        <strain evidence="2 3">DSM 41481</strain>
    </source>
</reference>
<evidence type="ECO:0000256" key="1">
    <source>
        <dbReference type="SAM" id="MobiDB-lite"/>
    </source>
</evidence>
<feature type="compositionally biased region" description="Pro residues" evidence="1">
    <location>
        <begin position="98"/>
        <end position="109"/>
    </location>
</feature>
<accession>A0ABX3LEX2</accession>
<comment type="caution">
    <text evidence="2">The sequence shown here is derived from an EMBL/GenBank/DDBJ whole genome shotgun (WGS) entry which is preliminary data.</text>
</comment>
<dbReference type="Proteomes" id="UP000190306">
    <property type="component" value="Chromosome"/>
</dbReference>
<protein>
    <recommendedName>
        <fullName evidence="4">Tetratricopeptide repeat protein</fullName>
    </recommendedName>
</protein>
<sequence>MEAPSEQGWPEQEAEPETEAAAPGPRPRVRDSAVATAIARARATATAATAHDRSDAPPDARPAGPPADSDARPVDLRPADSDAPPAGLPPTGSDAPPEAQPAGPPPAGLPPAESGVGADVPDDIADRVVRINALTVTGRLDEAFAEATALRESLSGAAGTGHPYALEARALEAYVAHLRGDHRQATVLALSVARIRCGAGDERAPTEVARAAAAWQLLDDDRAVVVHGRELLGMWDGLSRRGPLPAGHTELAAQVRALVESLEAQRVLAPLA</sequence>
<gene>
    <name evidence="2" type="ORF">AFM16_22285</name>
</gene>
<dbReference type="EMBL" id="LHQL01000011">
    <property type="protein sequence ID" value="OOQ49017.1"/>
    <property type="molecule type" value="Genomic_DNA"/>
</dbReference>
<evidence type="ECO:0000313" key="3">
    <source>
        <dbReference type="Proteomes" id="UP000190306"/>
    </source>
</evidence>
<organism evidence="2 3">
    <name type="scientific">Streptomyces antibioticus</name>
    <dbReference type="NCBI Taxonomy" id="1890"/>
    <lineage>
        <taxon>Bacteria</taxon>
        <taxon>Bacillati</taxon>
        <taxon>Actinomycetota</taxon>
        <taxon>Actinomycetes</taxon>
        <taxon>Kitasatosporales</taxon>
        <taxon>Streptomycetaceae</taxon>
        <taxon>Streptomyces</taxon>
    </lineage>
</organism>
<feature type="compositionally biased region" description="Low complexity" evidence="1">
    <location>
        <begin position="32"/>
        <end position="49"/>
    </location>
</feature>
<feature type="region of interest" description="Disordered" evidence="1">
    <location>
        <begin position="1"/>
        <end position="120"/>
    </location>
</feature>
<proteinExistence type="predicted"/>
<evidence type="ECO:0008006" key="4">
    <source>
        <dbReference type="Google" id="ProtNLM"/>
    </source>
</evidence>